<protein>
    <submittedName>
        <fullName evidence="3">ML domain-containing protein</fullName>
    </submittedName>
</protein>
<dbReference type="AlphaFoldDB" id="A0A0K0DJB3"/>
<reference evidence="2" key="1">
    <citation type="submission" date="2012-09" db="EMBL/GenBank/DDBJ databases">
        <authorList>
            <person name="Martin A.A."/>
        </authorList>
    </citation>
    <scope>NUCLEOTIDE SEQUENCE</scope>
</reference>
<dbReference type="WBParaSite" id="ACAC_0001147801-mRNA-1">
    <property type="protein sequence ID" value="ACAC_0001147801-mRNA-1"/>
    <property type="gene ID" value="ACAC_0001147801"/>
</dbReference>
<reference evidence="3" key="2">
    <citation type="submission" date="2017-02" db="UniProtKB">
        <authorList>
            <consortium name="WormBaseParasite"/>
        </authorList>
    </citation>
    <scope>IDENTIFICATION</scope>
</reference>
<name>A0A0K0DJB3_ANGCA</name>
<proteinExistence type="predicted"/>
<evidence type="ECO:0000256" key="1">
    <source>
        <dbReference type="SAM" id="SignalP"/>
    </source>
</evidence>
<evidence type="ECO:0000313" key="2">
    <source>
        <dbReference type="Proteomes" id="UP000035642"/>
    </source>
</evidence>
<feature type="signal peptide" evidence="1">
    <location>
        <begin position="1"/>
        <end position="16"/>
    </location>
</feature>
<dbReference type="Proteomes" id="UP000035642">
    <property type="component" value="Unassembled WGS sequence"/>
</dbReference>
<dbReference type="STRING" id="6313.A0A0K0DJB3"/>
<keyword evidence="2" id="KW-1185">Reference proteome</keyword>
<sequence length="221" mass="23652">MWSLLICSTLAALIFAAPPIVPYEAANGGCVDGVNNVVDMDNVGDPSALFIRVKDVIARTYDDSGNPSCYEGRAAVKLPGIIKLLNGKGLESSTITVTKSFDLKKSGDIKLTLTKDSFIIGTVCKNGVSESGLVPSSDCHHAMYPELGEAFMDMISTPGTYDLEEIEKTTGKSNIVKLPAAQGALAYIIKGDWKTQIALVCDSQQVADIKIPSNTDWLYIN</sequence>
<keyword evidence="1" id="KW-0732">Signal</keyword>
<organism evidence="2 3">
    <name type="scientific">Angiostrongylus cantonensis</name>
    <name type="common">Rat lungworm</name>
    <dbReference type="NCBI Taxonomy" id="6313"/>
    <lineage>
        <taxon>Eukaryota</taxon>
        <taxon>Metazoa</taxon>
        <taxon>Ecdysozoa</taxon>
        <taxon>Nematoda</taxon>
        <taxon>Chromadorea</taxon>
        <taxon>Rhabditida</taxon>
        <taxon>Rhabditina</taxon>
        <taxon>Rhabditomorpha</taxon>
        <taxon>Strongyloidea</taxon>
        <taxon>Metastrongylidae</taxon>
        <taxon>Angiostrongylus</taxon>
    </lineage>
</organism>
<accession>A0A0K0DJB3</accession>
<evidence type="ECO:0000313" key="3">
    <source>
        <dbReference type="WBParaSite" id="ACAC_0001147801-mRNA-1"/>
    </source>
</evidence>
<feature type="chain" id="PRO_5005326961" evidence="1">
    <location>
        <begin position="17"/>
        <end position="221"/>
    </location>
</feature>